<comment type="caution">
    <text evidence="3">The sequence shown here is derived from an EMBL/GenBank/DDBJ whole genome shotgun (WGS) entry which is preliminary data.</text>
</comment>
<dbReference type="Pfam" id="PF16344">
    <property type="entry name" value="FecR_C"/>
    <property type="match status" value="1"/>
</dbReference>
<dbReference type="Gene3D" id="2.60.120.1440">
    <property type="match status" value="1"/>
</dbReference>
<gene>
    <name evidence="3" type="ORF">GCM10007423_21950</name>
</gene>
<organism evidence="3 4">
    <name type="scientific">Dyadobacter endophyticus</name>
    <dbReference type="NCBI Taxonomy" id="1749036"/>
    <lineage>
        <taxon>Bacteria</taxon>
        <taxon>Pseudomonadati</taxon>
        <taxon>Bacteroidota</taxon>
        <taxon>Cytophagia</taxon>
        <taxon>Cytophagales</taxon>
        <taxon>Spirosomataceae</taxon>
        <taxon>Dyadobacter</taxon>
    </lineage>
</organism>
<dbReference type="InterPro" id="IPR012373">
    <property type="entry name" value="Ferrdict_sens_TM"/>
</dbReference>
<dbReference type="PANTHER" id="PTHR30273:SF2">
    <property type="entry name" value="PROTEIN FECR"/>
    <property type="match status" value="1"/>
</dbReference>
<keyword evidence="4" id="KW-1185">Reference proteome</keyword>
<evidence type="ECO:0000259" key="1">
    <source>
        <dbReference type="Pfam" id="PF04773"/>
    </source>
</evidence>
<feature type="domain" description="Protein FecR C-terminal" evidence="2">
    <location>
        <begin position="168"/>
        <end position="235"/>
    </location>
</feature>
<sequence>MLWAAASLFIVGLGSYLGRDFLMYRTYETAFGEVNRFRLADSSVVFLNANSTLKVPRWGFGKATRHVYLQGEAEFSIRHTIDHQYFKVHNADNSLITVLGTEFVVYTNPKQTNVVLNKGKVELSSNAGEKPLTMLPGDRATIGKSGEIKVEKLSEAQLAQHSAWKQHRFVFHDTPLREVAAKIHEVFGVVVKINDNKLAARTATGSFPAENAEELLSNMSYMYSFEIMKAENKIILIPNP</sequence>
<feature type="domain" description="FecR protein" evidence="1">
    <location>
        <begin position="26"/>
        <end position="122"/>
    </location>
</feature>
<dbReference type="InterPro" id="IPR006860">
    <property type="entry name" value="FecR"/>
</dbReference>
<evidence type="ECO:0000313" key="4">
    <source>
        <dbReference type="Proteomes" id="UP000600214"/>
    </source>
</evidence>
<protein>
    <recommendedName>
        <fullName evidence="5">FecR family protein</fullName>
    </recommendedName>
</protein>
<evidence type="ECO:0000313" key="3">
    <source>
        <dbReference type="EMBL" id="GGH32441.1"/>
    </source>
</evidence>
<proteinExistence type="predicted"/>
<dbReference type="EMBL" id="BMIA01000001">
    <property type="protein sequence ID" value="GGH32441.1"/>
    <property type="molecule type" value="Genomic_DNA"/>
</dbReference>
<evidence type="ECO:0008006" key="5">
    <source>
        <dbReference type="Google" id="ProtNLM"/>
    </source>
</evidence>
<reference evidence="4" key="1">
    <citation type="journal article" date="2019" name="Int. J. Syst. Evol. Microbiol.">
        <title>The Global Catalogue of Microorganisms (GCM) 10K type strain sequencing project: providing services to taxonomists for standard genome sequencing and annotation.</title>
        <authorList>
            <consortium name="The Broad Institute Genomics Platform"/>
            <consortium name="The Broad Institute Genome Sequencing Center for Infectious Disease"/>
            <person name="Wu L."/>
            <person name="Ma J."/>
        </authorList>
    </citation>
    <scope>NUCLEOTIDE SEQUENCE [LARGE SCALE GENOMIC DNA]</scope>
    <source>
        <strain evidence="4">CGMCC 1.15288</strain>
    </source>
</reference>
<dbReference type="InterPro" id="IPR032508">
    <property type="entry name" value="FecR_C"/>
</dbReference>
<dbReference type="Pfam" id="PF04773">
    <property type="entry name" value="FecR"/>
    <property type="match status" value="1"/>
</dbReference>
<dbReference type="Proteomes" id="UP000600214">
    <property type="component" value="Unassembled WGS sequence"/>
</dbReference>
<dbReference type="PANTHER" id="PTHR30273">
    <property type="entry name" value="PERIPLASMIC SIGNAL SENSOR AND SIGMA FACTOR ACTIVATOR FECR-RELATED"/>
    <property type="match status" value="1"/>
</dbReference>
<name>A0ABQ1YP69_9BACT</name>
<evidence type="ECO:0000259" key="2">
    <source>
        <dbReference type="Pfam" id="PF16344"/>
    </source>
</evidence>
<accession>A0ABQ1YP69</accession>
<dbReference type="Gene3D" id="3.55.50.30">
    <property type="match status" value="1"/>
</dbReference>